<organism evidence="9 10">
    <name type="scientific">Marihabitans asiaticum</name>
    <dbReference type="NCBI Taxonomy" id="415218"/>
    <lineage>
        <taxon>Bacteria</taxon>
        <taxon>Bacillati</taxon>
        <taxon>Actinomycetota</taxon>
        <taxon>Actinomycetes</taxon>
        <taxon>Micrococcales</taxon>
        <taxon>Intrasporangiaceae</taxon>
        <taxon>Marihabitans</taxon>
    </lineage>
</organism>
<dbReference type="EMBL" id="VIUW01000001">
    <property type="protein sequence ID" value="TWD16906.1"/>
    <property type="molecule type" value="Genomic_DNA"/>
</dbReference>
<comment type="subcellular location">
    <subcellularLocation>
        <location evidence="1 7">Cell membrane</location>
        <topology evidence="1 7">Multi-pass membrane protein</topology>
    </subcellularLocation>
</comment>
<dbReference type="PANTHER" id="PTHR43227:SF8">
    <property type="entry name" value="DIACETYLCHITOBIOSE UPTAKE SYSTEM PERMEASE PROTEIN DASB"/>
    <property type="match status" value="1"/>
</dbReference>
<evidence type="ECO:0000313" key="10">
    <source>
        <dbReference type="Proteomes" id="UP000315628"/>
    </source>
</evidence>
<keyword evidence="5 7" id="KW-1133">Transmembrane helix</keyword>
<evidence type="ECO:0000256" key="4">
    <source>
        <dbReference type="ARBA" id="ARBA00022692"/>
    </source>
</evidence>
<comment type="similarity">
    <text evidence="7">Belongs to the binding-protein-dependent transport system permease family.</text>
</comment>
<dbReference type="GO" id="GO:0055085">
    <property type="term" value="P:transmembrane transport"/>
    <property type="evidence" value="ECO:0007669"/>
    <property type="project" value="InterPro"/>
</dbReference>
<feature type="transmembrane region" description="Helical" evidence="7">
    <location>
        <begin position="82"/>
        <end position="103"/>
    </location>
</feature>
<feature type="transmembrane region" description="Helical" evidence="7">
    <location>
        <begin position="167"/>
        <end position="193"/>
    </location>
</feature>
<evidence type="ECO:0000256" key="6">
    <source>
        <dbReference type="ARBA" id="ARBA00023136"/>
    </source>
</evidence>
<protein>
    <submittedName>
        <fullName evidence="9">Carbohydrate ABC transporter membrane protein 1 (CUT1 family)</fullName>
    </submittedName>
</protein>
<evidence type="ECO:0000313" key="9">
    <source>
        <dbReference type="EMBL" id="TWD16906.1"/>
    </source>
</evidence>
<feature type="transmembrane region" description="Helical" evidence="7">
    <location>
        <begin position="115"/>
        <end position="136"/>
    </location>
</feature>
<dbReference type="AlphaFoldDB" id="A0A560WH70"/>
<evidence type="ECO:0000256" key="2">
    <source>
        <dbReference type="ARBA" id="ARBA00022448"/>
    </source>
</evidence>
<evidence type="ECO:0000256" key="5">
    <source>
        <dbReference type="ARBA" id="ARBA00022989"/>
    </source>
</evidence>
<dbReference type="PROSITE" id="PS50928">
    <property type="entry name" value="ABC_TM1"/>
    <property type="match status" value="1"/>
</dbReference>
<keyword evidence="4 7" id="KW-0812">Transmembrane</keyword>
<dbReference type="Pfam" id="PF00528">
    <property type="entry name" value="BPD_transp_1"/>
    <property type="match status" value="1"/>
</dbReference>
<feature type="transmembrane region" description="Helical" evidence="7">
    <location>
        <begin position="21"/>
        <end position="40"/>
    </location>
</feature>
<dbReference type="InterPro" id="IPR035906">
    <property type="entry name" value="MetI-like_sf"/>
</dbReference>
<dbReference type="CDD" id="cd06261">
    <property type="entry name" value="TM_PBP2"/>
    <property type="match status" value="1"/>
</dbReference>
<feature type="transmembrane region" description="Helical" evidence="7">
    <location>
        <begin position="273"/>
        <end position="295"/>
    </location>
</feature>
<dbReference type="InterPro" id="IPR000515">
    <property type="entry name" value="MetI-like"/>
</dbReference>
<reference evidence="9 10" key="1">
    <citation type="submission" date="2019-06" db="EMBL/GenBank/DDBJ databases">
        <title>Sequencing the genomes of 1000 actinobacteria strains.</title>
        <authorList>
            <person name="Klenk H.-P."/>
        </authorList>
    </citation>
    <scope>NUCLEOTIDE SEQUENCE [LARGE SCALE GENOMIC DNA]</scope>
    <source>
        <strain evidence="9 10">DSM 18935</strain>
    </source>
</reference>
<evidence type="ECO:0000256" key="7">
    <source>
        <dbReference type="RuleBase" id="RU363032"/>
    </source>
</evidence>
<keyword evidence="10" id="KW-1185">Reference proteome</keyword>
<evidence type="ECO:0000256" key="1">
    <source>
        <dbReference type="ARBA" id="ARBA00004651"/>
    </source>
</evidence>
<gene>
    <name evidence="9" type="ORF">FB557_0452</name>
</gene>
<comment type="caution">
    <text evidence="9">The sequence shown here is derived from an EMBL/GenBank/DDBJ whole genome shotgun (WGS) entry which is preliminary data.</text>
</comment>
<proteinExistence type="inferred from homology"/>
<name>A0A560WH70_9MICO</name>
<dbReference type="Gene3D" id="1.10.3720.10">
    <property type="entry name" value="MetI-like"/>
    <property type="match status" value="1"/>
</dbReference>
<dbReference type="Proteomes" id="UP000315628">
    <property type="component" value="Unassembled WGS sequence"/>
</dbReference>
<keyword evidence="3" id="KW-1003">Cell membrane</keyword>
<evidence type="ECO:0000259" key="8">
    <source>
        <dbReference type="PROSITE" id="PS50928"/>
    </source>
</evidence>
<dbReference type="PANTHER" id="PTHR43227">
    <property type="entry name" value="BLL4140 PROTEIN"/>
    <property type="match status" value="1"/>
</dbReference>
<dbReference type="RefSeq" id="WP_144855231.1">
    <property type="nucleotide sequence ID" value="NZ_BAAAYT010000002.1"/>
</dbReference>
<evidence type="ECO:0000256" key="3">
    <source>
        <dbReference type="ARBA" id="ARBA00022475"/>
    </source>
</evidence>
<dbReference type="OrthoDB" id="9804439at2"/>
<dbReference type="GO" id="GO:0005886">
    <property type="term" value="C:plasma membrane"/>
    <property type="evidence" value="ECO:0007669"/>
    <property type="project" value="UniProtKB-SubCell"/>
</dbReference>
<sequence>MTPRGRRRRRQTGQISSGAAWLWLAPATALILGVVLFPAIQLFRASRGEYSITGLRTGDAGWSNYTAVLNHPSLEVVVRNTVIWVVVVVAATILISLGLAQLLIKQFPGRRIVRWAVIVPWAASLIITSQLFVLLYDYNYGIINHLLKKVGLIETSIDFLGDDRLTLASMIVVGIFVSLPFTTFVFIAGLNAIPGDVMEAARVDGASAWKRYRHVTLPLLRPALMVASVLNVIYVFNSFPIVYTLNDRNPGYAHDTTITFMYKLAFESQEKDVGMSAAAGIGNVLLILVVIAVYMKVVNWQEQTR</sequence>
<keyword evidence="6 7" id="KW-0472">Membrane</keyword>
<feature type="domain" description="ABC transmembrane type-1" evidence="8">
    <location>
        <begin position="78"/>
        <end position="294"/>
    </location>
</feature>
<keyword evidence="2 7" id="KW-0813">Transport</keyword>
<dbReference type="InterPro" id="IPR050809">
    <property type="entry name" value="UgpAE/MalFG_permease"/>
</dbReference>
<accession>A0A560WH70</accession>
<feature type="transmembrane region" description="Helical" evidence="7">
    <location>
        <begin position="219"/>
        <end position="243"/>
    </location>
</feature>
<dbReference type="SUPFAM" id="SSF161098">
    <property type="entry name" value="MetI-like"/>
    <property type="match status" value="1"/>
</dbReference>